<sequence>ETVAEKRKINYDQHLIASYQYLPGFETELESELPPHDEQKNVIDSVLSKHFENIAEDKVPWEEFEACIRHKVYVTRVTLPLAGGRVKGEAAKMFEIINVSGQKLSLLDQVKARLISVFSEEQKNERAIVSCFWDALPELLAQPKLAAQGFDFSHVNASSENDLLKEETLADVLGNATYADFIKAQKAEKPANQSPDETKDVDKPEQKTSNTEPPIDMGNLLVVANELLRHSMKEDCSEKSNPALTLSYGHFDWLMVEKAKNSKRMSPAEKVLRLIGTTNLLLQMVGTWGVYRQRGESLTDVSLVGELTPMQTLQLSFMAENRFRNEAQYWFLMLAANALGRLSDVYL</sequence>
<evidence type="ECO:0000313" key="2">
    <source>
        <dbReference type="EMBL" id="MBM6705110.1"/>
    </source>
</evidence>
<feature type="region of interest" description="Disordered" evidence="1">
    <location>
        <begin position="186"/>
        <end position="216"/>
    </location>
</feature>
<proteinExistence type="predicted"/>
<evidence type="ECO:0000256" key="1">
    <source>
        <dbReference type="SAM" id="MobiDB-lite"/>
    </source>
</evidence>
<evidence type="ECO:0000313" key="3">
    <source>
        <dbReference type="Proteomes" id="UP000715095"/>
    </source>
</evidence>
<organism evidence="2 3">
    <name type="scientific">Sutterella massiliensis</name>
    <dbReference type="NCBI Taxonomy" id="1816689"/>
    <lineage>
        <taxon>Bacteria</taxon>
        <taxon>Pseudomonadati</taxon>
        <taxon>Pseudomonadota</taxon>
        <taxon>Betaproteobacteria</taxon>
        <taxon>Burkholderiales</taxon>
        <taxon>Sutterellaceae</taxon>
        <taxon>Sutterella</taxon>
    </lineage>
</organism>
<accession>A0ABS2DUX1</accession>
<gene>
    <name evidence="2" type="ORF">H6A60_11600</name>
</gene>
<name>A0ABS2DUX1_9BURK</name>
<feature type="compositionally biased region" description="Basic and acidic residues" evidence="1">
    <location>
        <begin position="196"/>
        <end position="206"/>
    </location>
</feature>
<dbReference type="Proteomes" id="UP000715095">
    <property type="component" value="Unassembled WGS sequence"/>
</dbReference>
<comment type="caution">
    <text evidence="2">The sequence shown here is derived from an EMBL/GenBank/DDBJ whole genome shotgun (WGS) entry which is preliminary data.</text>
</comment>
<protein>
    <submittedName>
        <fullName evidence="2">Uncharacterized protein</fullName>
    </submittedName>
</protein>
<dbReference type="EMBL" id="JACJJC010000119">
    <property type="protein sequence ID" value="MBM6705110.1"/>
    <property type="molecule type" value="Genomic_DNA"/>
</dbReference>
<feature type="non-terminal residue" evidence="2">
    <location>
        <position position="347"/>
    </location>
</feature>
<feature type="non-terminal residue" evidence="2">
    <location>
        <position position="1"/>
    </location>
</feature>
<keyword evidence="3" id="KW-1185">Reference proteome</keyword>
<reference evidence="2 3" key="1">
    <citation type="journal article" date="2021" name="Sci. Rep.">
        <title>The distribution of antibiotic resistance genes in chicken gut microbiota commensals.</title>
        <authorList>
            <person name="Juricova H."/>
            <person name="Matiasovicova J."/>
            <person name="Kubasova T."/>
            <person name="Cejkova D."/>
            <person name="Rychlik I."/>
        </authorList>
    </citation>
    <scope>NUCLEOTIDE SEQUENCE [LARGE SCALE GENOMIC DNA]</scope>
    <source>
        <strain evidence="2 3">An829</strain>
    </source>
</reference>